<gene>
    <name evidence="1" type="ORF">SAMN04488053_107151</name>
</gene>
<dbReference type="OrthoDB" id="2973831at2"/>
<dbReference type="STRING" id="745820.SAMN04488053_107151"/>
<dbReference type="EMBL" id="FNIL01000007">
    <property type="protein sequence ID" value="SDO13328.1"/>
    <property type="molecule type" value="Genomic_DNA"/>
</dbReference>
<evidence type="ECO:0000313" key="1">
    <source>
        <dbReference type="EMBL" id="SDO13328.1"/>
    </source>
</evidence>
<proteinExistence type="predicted"/>
<sequence>MNNDCNLLTIYLRRAFDWHGGKGIEMFAENPEVFIFADTFHQAQAELLPLINENAEVIFQIEPSMSRDEFTQLNEALLEWHAEAE</sequence>
<evidence type="ECO:0000313" key="2">
    <source>
        <dbReference type="Proteomes" id="UP000198778"/>
    </source>
</evidence>
<dbReference type="RefSeq" id="WP_090843198.1">
    <property type="nucleotide sequence ID" value="NZ_FNIL01000007.1"/>
</dbReference>
<reference evidence="2" key="1">
    <citation type="submission" date="2016-10" db="EMBL/GenBank/DDBJ databases">
        <authorList>
            <person name="Varghese N."/>
            <person name="Submissions S."/>
        </authorList>
    </citation>
    <scope>NUCLEOTIDE SEQUENCE [LARGE SCALE GENOMIC DNA]</scope>
    <source>
        <strain evidence="2">CGMCC 1.10369</strain>
    </source>
</reference>
<organism evidence="1 2">
    <name type="scientific">Alkalicoccus daliensis</name>
    <dbReference type="NCBI Taxonomy" id="745820"/>
    <lineage>
        <taxon>Bacteria</taxon>
        <taxon>Bacillati</taxon>
        <taxon>Bacillota</taxon>
        <taxon>Bacilli</taxon>
        <taxon>Bacillales</taxon>
        <taxon>Bacillaceae</taxon>
        <taxon>Alkalicoccus</taxon>
    </lineage>
</organism>
<keyword evidence="2" id="KW-1185">Reference proteome</keyword>
<protein>
    <submittedName>
        <fullName evidence="1">Uncharacterized protein</fullName>
    </submittedName>
</protein>
<name>A0A1H0H2G3_9BACI</name>
<dbReference type="Proteomes" id="UP000198778">
    <property type="component" value="Unassembled WGS sequence"/>
</dbReference>
<dbReference type="AlphaFoldDB" id="A0A1H0H2G3"/>
<accession>A0A1H0H2G3</accession>